<reference evidence="6 7" key="1">
    <citation type="submission" date="2014-04" db="EMBL/GenBank/DDBJ databases">
        <authorList>
            <consortium name="DOE Joint Genome Institute"/>
            <person name="Kuo A."/>
            <person name="Martino E."/>
            <person name="Perotto S."/>
            <person name="Kohler A."/>
            <person name="Nagy L.G."/>
            <person name="Floudas D."/>
            <person name="Copeland A."/>
            <person name="Barry K.W."/>
            <person name="Cichocki N."/>
            <person name="Veneault-Fourrey C."/>
            <person name="LaButti K."/>
            <person name="Lindquist E.A."/>
            <person name="Lipzen A."/>
            <person name="Lundell T."/>
            <person name="Morin E."/>
            <person name="Murat C."/>
            <person name="Sun H."/>
            <person name="Tunlid A."/>
            <person name="Henrissat B."/>
            <person name="Grigoriev I.V."/>
            <person name="Hibbett D.S."/>
            <person name="Martin F."/>
            <person name="Nordberg H.P."/>
            <person name="Cantor M.N."/>
            <person name="Hua S.X."/>
        </authorList>
    </citation>
    <scope>NUCLEOTIDE SEQUENCE [LARGE SCALE GENOMIC DNA]</scope>
    <source>
        <strain evidence="6 7">Zn</strain>
    </source>
</reference>
<evidence type="ECO:0000259" key="4">
    <source>
        <dbReference type="PROSITE" id="PS00623"/>
    </source>
</evidence>
<dbReference type="PROSITE" id="PS00623">
    <property type="entry name" value="GMC_OXRED_1"/>
    <property type="match status" value="1"/>
</dbReference>
<feature type="domain" description="Glucose-methanol-choline oxidoreductase N-terminal" evidence="4">
    <location>
        <begin position="86"/>
        <end position="109"/>
    </location>
</feature>
<evidence type="ECO:0000313" key="6">
    <source>
        <dbReference type="EMBL" id="KIN03585.1"/>
    </source>
</evidence>
<dbReference type="SUPFAM" id="SSF54373">
    <property type="entry name" value="FAD-linked reductases, C-terminal domain"/>
    <property type="match status" value="1"/>
</dbReference>
<comment type="similarity">
    <text evidence="1 3">Belongs to the GMC oxidoreductase family.</text>
</comment>
<gene>
    <name evidence="6" type="ORF">OIDMADRAFT_102060</name>
</gene>
<keyword evidence="7" id="KW-1185">Reference proteome</keyword>
<comment type="cofactor">
    <cofactor evidence="2">
        <name>FAD</name>
        <dbReference type="ChEBI" id="CHEBI:57692"/>
    </cofactor>
</comment>
<dbReference type="AlphaFoldDB" id="A0A0C3HKI7"/>
<organism evidence="6 7">
    <name type="scientific">Oidiodendron maius (strain Zn)</name>
    <dbReference type="NCBI Taxonomy" id="913774"/>
    <lineage>
        <taxon>Eukaryota</taxon>
        <taxon>Fungi</taxon>
        <taxon>Dikarya</taxon>
        <taxon>Ascomycota</taxon>
        <taxon>Pezizomycotina</taxon>
        <taxon>Leotiomycetes</taxon>
        <taxon>Leotiomycetes incertae sedis</taxon>
        <taxon>Myxotrichaceae</taxon>
        <taxon>Oidiodendron</taxon>
    </lineage>
</organism>
<dbReference type="InterPro" id="IPR012132">
    <property type="entry name" value="GMC_OxRdtase"/>
</dbReference>
<dbReference type="Gene3D" id="3.50.50.60">
    <property type="entry name" value="FAD/NAD(P)-binding domain"/>
    <property type="match status" value="1"/>
</dbReference>
<feature type="binding site" evidence="2">
    <location>
        <position position="240"/>
    </location>
    <ligand>
        <name>FAD</name>
        <dbReference type="ChEBI" id="CHEBI:57692"/>
    </ligand>
</feature>
<dbReference type="InterPro" id="IPR007867">
    <property type="entry name" value="GMC_OxRtase_C"/>
</dbReference>
<protein>
    <submittedName>
        <fullName evidence="6">GMC oxidoreductase</fullName>
    </submittedName>
</protein>
<evidence type="ECO:0000259" key="5">
    <source>
        <dbReference type="PROSITE" id="PS00624"/>
    </source>
</evidence>
<dbReference type="SUPFAM" id="SSF51905">
    <property type="entry name" value="FAD/NAD(P)-binding domain"/>
    <property type="match status" value="1"/>
</dbReference>
<proteinExistence type="inferred from homology"/>
<feature type="domain" description="Glucose-methanol-choline oxidoreductase N-terminal" evidence="5">
    <location>
        <begin position="279"/>
        <end position="293"/>
    </location>
</feature>
<evidence type="ECO:0000313" key="7">
    <source>
        <dbReference type="Proteomes" id="UP000054321"/>
    </source>
</evidence>
<feature type="binding site" evidence="2">
    <location>
        <begin position="18"/>
        <end position="19"/>
    </location>
    <ligand>
        <name>FAD</name>
        <dbReference type="ChEBI" id="CHEBI:57692"/>
    </ligand>
</feature>
<dbReference type="PANTHER" id="PTHR11552:SF210">
    <property type="entry name" value="GLUCOSE-METHANOL-CHOLINE OXIDOREDUCTASE N-TERMINAL DOMAIN-CONTAINING PROTEIN-RELATED"/>
    <property type="match status" value="1"/>
</dbReference>
<name>A0A0C3HKI7_OIDMZ</name>
<evidence type="ECO:0000256" key="2">
    <source>
        <dbReference type="PIRSR" id="PIRSR000137-2"/>
    </source>
</evidence>
<dbReference type="Pfam" id="PF00732">
    <property type="entry name" value="GMC_oxred_N"/>
    <property type="match status" value="1"/>
</dbReference>
<evidence type="ECO:0000256" key="1">
    <source>
        <dbReference type="ARBA" id="ARBA00010790"/>
    </source>
</evidence>
<reference evidence="7" key="2">
    <citation type="submission" date="2015-01" db="EMBL/GenBank/DDBJ databases">
        <title>Evolutionary Origins and Diversification of the Mycorrhizal Mutualists.</title>
        <authorList>
            <consortium name="DOE Joint Genome Institute"/>
            <consortium name="Mycorrhizal Genomics Consortium"/>
            <person name="Kohler A."/>
            <person name="Kuo A."/>
            <person name="Nagy L.G."/>
            <person name="Floudas D."/>
            <person name="Copeland A."/>
            <person name="Barry K.W."/>
            <person name="Cichocki N."/>
            <person name="Veneault-Fourrey C."/>
            <person name="LaButti K."/>
            <person name="Lindquist E.A."/>
            <person name="Lipzen A."/>
            <person name="Lundell T."/>
            <person name="Morin E."/>
            <person name="Murat C."/>
            <person name="Riley R."/>
            <person name="Ohm R."/>
            <person name="Sun H."/>
            <person name="Tunlid A."/>
            <person name="Henrissat B."/>
            <person name="Grigoriev I.V."/>
            <person name="Hibbett D.S."/>
            <person name="Martin F."/>
        </authorList>
    </citation>
    <scope>NUCLEOTIDE SEQUENCE [LARGE SCALE GENOMIC DNA]</scope>
    <source>
        <strain evidence="7">Zn</strain>
    </source>
</reference>
<sequence>MTQDFVTVADYIVVGGGTSGLVVANRLTEDPNVHVLVLEAGQDTTADPRVNIPAFWQSLIGSEVDWQYKSLPQEGLLGRSVKEPQGKGLGGSSAINAQAWIAPSQAGIDAWAKLGNSSWNWASLVPYYKKTHTLNIPPDQATVDHLGIDWVNDEYRGSSGPIQVSFPGVVQNPFGKAWVDAFRGMNKATTGDPFSGNSIGGYSNSATIDPVNKVRSYAGTAYGLPALQRPNFHLVTGLTVQKILFDQASGKAIATGVQGTVQGELKTFNACKEIIIAAGAFNTPKLLELSGIGNRDLLTKYGIPTIIENSGVGENMQDHLASGISFEVADGAMTGDSLLRQEPEALQMAQQLYAEYKAGTFTSGGIQSHAFMVVPEFEVAEGQRRQSELIAKHPPKPEDADHYNIVRSLIENPNEASAAWIVFQAQSSLHDKDRGFMGGQLLPGNHASLGVLQCHPFSRGSSHISSADASAAPEINPRYFSNPIDLEIMARHMQALEALRNTTELACLFKPGGKHLEVAKKYLIDTAGTSYHTCGTAAMLPKDKGGVVDEKLMVYGTGNLRIVDASIFPVIPRGNIQSTVYAVAERAADIIKG</sequence>
<dbReference type="STRING" id="913774.A0A0C3HKI7"/>
<keyword evidence="3" id="KW-0285">Flavoprotein</keyword>
<dbReference type="OrthoDB" id="269227at2759"/>
<evidence type="ECO:0000256" key="3">
    <source>
        <dbReference type="RuleBase" id="RU003968"/>
    </source>
</evidence>
<dbReference type="PROSITE" id="PS00624">
    <property type="entry name" value="GMC_OXRED_2"/>
    <property type="match status" value="1"/>
</dbReference>
<keyword evidence="2 3" id="KW-0274">FAD</keyword>
<dbReference type="GO" id="GO:0016614">
    <property type="term" value="F:oxidoreductase activity, acting on CH-OH group of donors"/>
    <property type="evidence" value="ECO:0007669"/>
    <property type="project" value="InterPro"/>
</dbReference>
<dbReference type="Gene3D" id="3.30.560.10">
    <property type="entry name" value="Glucose Oxidase, domain 3"/>
    <property type="match status" value="1"/>
</dbReference>
<accession>A0A0C3HKI7</accession>
<dbReference type="InterPro" id="IPR036188">
    <property type="entry name" value="FAD/NAD-bd_sf"/>
</dbReference>
<dbReference type="Pfam" id="PF05199">
    <property type="entry name" value="GMC_oxred_C"/>
    <property type="match status" value="1"/>
</dbReference>
<dbReference type="InParanoid" id="A0A0C3HKI7"/>
<dbReference type="PIRSF" id="PIRSF000137">
    <property type="entry name" value="Alcohol_oxidase"/>
    <property type="match status" value="1"/>
</dbReference>
<dbReference type="EMBL" id="KN832873">
    <property type="protein sequence ID" value="KIN03585.1"/>
    <property type="molecule type" value="Genomic_DNA"/>
</dbReference>
<dbReference type="Proteomes" id="UP000054321">
    <property type="component" value="Unassembled WGS sequence"/>
</dbReference>
<dbReference type="InterPro" id="IPR000172">
    <property type="entry name" value="GMC_OxRdtase_N"/>
</dbReference>
<dbReference type="HOGENOM" id="CLU_002865_6_2_1"/>
<dbReference type="PANTHER" id="PTHR11552">
    <property type="entry name" value="GLUCOSE-METHANOL-CHOLINE GMC OXIDOREDUCTASE"/>
    <property type="match status" value="1"/>
</dbReference>
<dbReference type="GO" id="GO:0050660">
    <property type="term" value="F:flavin adenine dinucleotide binding"/>
    <property type="evidence" value="ECO:0007669"/>
    <property type="project" value="InterPro"/>
</dbReference>